<gene>
    <name evidence="8" type="ORF">FEZ08_00980</name>
</gene>
<dbReference type="PANTHER" id="PTHR48111">
    <property type="entry name" value="REGULATOR OF RPOS"/>
    <property type="match status" value="1"/>
</dbReference>
<dbReference type="SMART" id="SM00448">
    <property type="entry name" value="REC"/>
    <property type="match status" value="1"/>
</dbReference>
<dbReference type="SMART" id="SM00862">
    <property type="entry name" value="Trans_reg_C"/>
    <property type="match status" value="1"/>
</dbReference>
<dbReference type="Gene3D" id="3.40.50.2300">
    <property type="match status" value="1"/>
</dbReference>
<organism evidence="8 9">
    <name type="scientific">Culicoidibacter larvae</name>
    <dbReference type="NCBI Taxonomy" id="2579976"/>
    <lineage>
        <taxon>Bacteria</taxon>
        <taxon>Bacillati</taxon>
        <taxon>Bacillota</taxon>
        <taxon>Culicoidibacteria</taxon>
        <taxon>Culicoidibacterales</taxon>
        <taxon>Culicoidibacteraceae</taxon>
        <taxon>Culicoidibacter</taxon>
    </lineage>
</organism>
<evidence type="ECO:0000256" key="2">
    <source>
        <dbReference type="ARBA" id="ARBA00023125"/>
    </source>
</evidence>
<dbReference type="RefSeq" id="WP_138190127.1">
    <property type="nucleotide sequence ID" value="NZ_VBWP01000001.1"/>
</dbReference>
<evidence type="ECO:0000256" key="3">
    <source>
        <dbReference type="ARBA" id="ARBA00023163"/>
    </source>
</evidence>
<keyword evidence="2 5" id="KW-0238">DNA-binding</keyword>
<evidence type="ECO:0000256" key="1">
    <source>
        <dbReference type="ARBA" id="ARBA00023015"/>
    </source>
</evidence>
<dbReference type="Pfam" id="PF00072">
    <property type="entry name" value="Response_reg"/>
    <property type="match status" value="1"/>
</dbReference>
<accession>A0A5R8QI95</accession>
<feature type="modified residue" description="4-aspartylphosphate" evidence="4">
    <location>
        <position position="52"/>
    </location>
</feature>
<dbReference type="InterPro" id="IPR039420">
    <property type="entry name" value="WalR-like"/>
</dbReference>
<keyword evidence="1" id="KW-0805">Transcription regulation</keyword>
<feature type="domain" description="Response regulatory" evidence="6">
    <location>
        <begin position="4"/>
        <end position="117"/>
    </location>
</feature>
<dbReference type="PANTHER" id="PTHR48111:SF24">
    <property type="entry name" value="TRANSCRIPTIONAL REGULATORY PROTEIN CSSR"/>
    <property type="match status" value="1"/>
</dbReference>
<dbReference type="InterPro" id="IPR036388">
    <property type="entry name" value="WH-like_DNA-bd_sf"/>
</dbReference>
<dbReference type="AlphaFoldDB" id="A0A5R8QI95"/>
<dbReference type="InterPro" id="IPR001867">
    <property type="entry name" value="OmpR/PhoB-type_DNA-bd"/>
</dbReference>
<dbReference type="Proteomes" id="UP000306912">
    <property type="component" value="Unassembled WGS sequence"/>
</dbReference>
<reference evidence="8 9" key="1">
    <citation type="submission" date="2019-05" db="EMBL/GenBank/DDBJ databases">
        <title>Culicoidintestinum kansasii gen. nov., sp. nov. from the gastrointestinal tract of the biting midge, Culicoides sonorensis.</title>
        <authorList>
            <person name="Neupane S."/>
            <person name="Ghosh A."/>
            <person name="Gunther S."/>
            <person name="Martin K."/>
            <person name="Zurek L."/>
        </authorList>
    </citation>
    <scope>NUCLEOTIDE SEQUENCE [LARGE SCALE GENOMIC DNA]</scope>
    <source>
        <strain evidence="8 9">CS-1</strain>
    </source>
</reference>
<evidence type="ECO:0000259" key="6">
    <source>
        <dbReference type="PROSITE" id="PS50110"/>
    </source>
</evidence>
<dbReference type="InterPro" id="IPR001789">
    <property type="entry name" value="Sig_transdc_resp-reg_receiver"/>
</dbReference>
<dbReference type="EMBL" id="VBWP01000001">
    <property type="protein sequence ID" value="TLG77514.1"/>
    <property type="molecule type" value="Genomic_DNA"/>
</dbReference>
<dbReference type="PROSITE" id="PS50110">
    <property type="entry name" value="RESPONSE_REGULATORY"/>
    <property type="match status" value="1"/>
</dbReference>
<dbReference type="CDD" id="cd00383">
    <property type="entry name" value="trans_reg_C"/>
    <property type="match status" value="1"/>
</dbReference>
<feature type="domain" description="OmpR/PhoB-type" evidence="7">
    <location>
        <begin position="126"/>
        <end position="219"/>
    </location>
</feature>
<name>A0A5R8QI95_9FIRM</name>
<evidence type="ECO:0000256" key="5">
    <source>
        <dbReference type="PROSITE-ProRule" id="PRU01091"/>
    </source>
</evidence>
<dbReference type="GO" id="GO:0005829">
    <property type="term" value="C:cytosol"/>
    <property type="evidence" value="ECO:0007669"/>
    <property type="project" value="TreeGrafter"/>
</dbReference>
<keyword evidence="3" id="KW-0804">Transcription</keyword>
<evidence type="ECO:0000313" key="8">
    <source>
        <dbReference type="EMBL" id="TLG77514.1"/>
    </source>
</evidence>
<protein>
    <submittedName>
        <fullName evidence="8">Response regulator transcription factor</fullName>
    </submittedName>
</protein>
<dbReference type="Gene3D" id="1.10.10.10">
    <property type="entry name" value="Winged helix-like DNA-binding domain superfamily/Winged helix DNA-binding domain"/>
    <property type="match status" value="1"/>
</dbReference>
<dbReference type="CDD" id="cd17574">
    <property type="entry name" value="REC_OmpR"/>
    <property type="match status" value="1"/>
</dbReference>
<proteinExistence type="predicted"/>
<evidence type="ECO:0000313" key="9">
    <source>
        <dbReference type="Proteomes" id="UP000306912"/>
    </source>
</evidence>
<dbReference type="FunCoup" id="A0A5R8QI95">
    <property type="interactions" value="44"/>
</dbReference>
<dbReference type="GO" id="GO:0032993">
    <property type="term" value="C:protein-DNA complex"/>
    <property type="evidence" value="ECO:0007669"/>
    <property type="project" value="TreeGrafter"/>
</dbReference>
<evidence type="ECO:0000259" key="7">
    <source>
        <dbReference type="PROSITE" id="PS51755"/>
    </source>
</evidence>
<dbReference type="Gene3D" id="6.10.250.690">
    <property type="match status" value="1"/>
</dbReference>
<dbReference type="PROSITE" id="PS51755">
    <property type="entry name" value="OMPR_PHOB"/>
    <property type="match status" value="1"/>
</dbReference>
<evidence type="ECO:0000256" key="4">
    <source>
        <dbReference type="PROSITE-ProRule" id="PRU00169"/>
    </source>
</evidence>
<dbReference type="Pfam" id="PF00486">
    <property type="entry name" value="Trans_reg_C"/>
    <property type="match status" value="1"/>
</dbReference>
<sequence>MKYKINIVEDEKDLQAVAKSYLEREGYEVTTFDDGNQAMEAIGTGPHLWILDIMLPGMDGFELLKYIKEKNSHTPVIFVSARNQDFDRILGLEMGSDDYLTKPYSPRELVIRTKRILERVYGNTDSENLQYQTYKIDITRRSVTEKNNEIDLTAKEFDLLEFFITHKGQALSREQIIHAVWDNTYFGSDRVVDDLLRRLRKKMPALDIETIYGFGYRLK</sequence>
<dbReference type="GO" id="GO:0000156">
    <property type="term" value="F:phosphorelay response regulator activity"/>
    <property type="evidence" value="ECO:0007669"/>
    <property type="project" value="TreeGrafter"/>
</dbReference>
<dbReference type="OrthoDB" id="9790454at2"/>
<keyword evidence="4" id="KW-0597">Phosphoprotein</keyword>
<dbReference type="InParanoid" id="A0A5R8QI95"/>
<dbReference type="InterPro" id="IPR011006">
    <property type="entry name" value="CheY-like_superfamily"/>
</dbReference>
<comment type="caution">
    <text evidence="8">The sequence shown here is derived from an EMBL/GenBank/DDBJ whole genome shotgun (WGS) entry which is preliminary data.</text>
</comment>
<dbReference type="SUPFAM" id="SSF52172">
    <property type="entry name" value="CheY-like"/>
    <property type="match status" value="1"/>
</dbReference>
<feature type="DNA-binding region" description="OmpR/PhoB-type" evidence="5">
    <location>
        <begin position="126"/>
        <end position="219"/>
    </location>
</feature>
<dbReference type="GO" id="GO:0000976">
    <property type="term" value="F:transcription cis-regulatory region binding"/>
    <property type="evidence" value="ECO:0007669"/>
    <property type="project" value="TreeGrafter"/>
</dbReference>
<keyword evidence="9" id="KW-1185">Reference proteome</keyword>
<dbReference type="GO" id="GO:0006355">
    <property type="term" value="P:regulation of DNA-templated transcription"/>
    <property type="evidence" value="ECO:0007669"/>
    <property type="project" value="InterPro"/>
</dbReference>